<evidence type="ECO:0000313" key="3">
    <source>
        <dbReference type="Proteomes" id="UP001153069"/>
    </source>
</evidence>
<dbReference type="AlphaFoldDB" id="A0A9N8ESG7"/>
<evidence type="ECO:0000256" key="1">
    <source>
        <dbReference type="SAM" id="MobiDB-lite"/>
    </source>
</evidence>
<feature type="compositionally biased region" description="Basic and acidic residues" evidence="1">
    <location>
        <begin position="63"/>
        <end position="73"/>
    </location>
</feature>
<feature type="compositionally biased region" description="Low complexity" evidence="1">
    <location>
        <begin position="102"/>
        <end position="113"/>
    </location>
</feature>
<keyword evidence="3" id="KW-1185">Reference proteome</keyword>
<comment type="caution">
    <text evidence="2">The sequence shown here is derived from an EMBL/GenBank/DDBJ whole genome shotgun (WGS) entry which is preliminary data.</text>
</comment>
<feature type="region of interest" description="Disordered" evidence="1">
    <location>
        <begin position="193"/>
        <end position="238"/>
    </location>
</feature>
<organism evidence="2 3">
    <name type="scientific">Seminavis robusta</name>
    <dbReference type="NCBI Taxonomy" id="568900"/>
    <lineage>
        <taxon>Eukaryota</taxon>
        <taxon>Sar</taxon>
        <taxon>Stramenopiles</taxon>
        <taxon>Ochrophyta</taxon>
        <taxon>Bacillariophyta</taxon>
        <taxon>Bacillariophyceae</taxon>
        <taxon>Bacillariophycidae</taxon>
        <taxon>Naviculales</taxon>
        <taxon>Naviculaceae</taxon>
        <taxon>Seminavis</taxon>
    </lineage>
</organism>
<feature type="region of interest" description="Disordered" evidence="1">
    <location>
        <begin position="260"/>
        <end position="379"/>
    </location>
</feature>
<feature type="compositionally biased region" description="Basic and acidic residues" evidence="1">
    <location>
        <begin position="317"/>
        <end position="338"/>
    </location>
</feature>
<feature type="compositionally biased region" description="Basic and acidic residues" evidence="1">
    <location>
        <begin position="124"/>
        <end position="139"/>
    </location>
</feature>
<protein>
    <submittedName>
        <fullName evidence="2">Uncharacterized protein</fullName>
    </submittedName>
</protein>
<evidence type="ECO:0000313" key="2">
    <source>
        <dbReference type="EMBL" id="CAB9526352.1"/>
    </source>
</evidence>
<sequence length="379" mass="40169">MESSNGKDCNQGAGERNTADPGTQEENTVGPELPATREGSAEAHSPDELPLDADCIQLASGSEESRKQTRDQETEGNPSGTREAGEGTEQVHAAASGTARISHSAPASPSEAATLMHTTLLADCDEKSRKQKYEYRKADGSPSGTREEGEDTGQVHAAASGAARISHSAPASPSEAVTLMHTTLLADCDEKSRKQNFEYRNTDGSPSGTREAGDDTGQVYAAASGEARISHSAPASPSEAVTLIHTTLLADCDEKSRKQNYEYRKTQGNPNGHLDFFAGGKEKECPRSRDNSPRKGGAAAAAANNGSEQGVQEEDQQESRIIQEWDIESRPSHAHVPEPTESPGLQRGSAVQRESNPGAYAAAGPDFTERWRARGSTPS</sequence>
<feature type="compositionally biased region" description="Basic and acidic residues" evidence="1">
    <location>
        <begin position="280"/>
        <end position="293"/>
    </location>
</feature>
<feature type="compositionally biased region" description="Low complexity" evidence="1">
    <location>
        <begin position="296"/>
        <end position="306"/>
    </location>
</feature>
<dbReference type="EMBL" id="CAICTM010001813">
    <property type="protein sequence ID" value="CAB9526352.1"/>
    <property type="molecule type" value="Genomic_DNA"/>
</dbReference>
<dbReference type="Proteomes" id="UP001153069">
    <property type="component" value="Unassembled WGS sequence"/>
</dbReference>
<name>A0A9N8ESG7_9STRA</name>
<proteinExistence type="predicted"/>
<accession>A0A9N8ESG7</accession>
<gene>
    <name evidence="2" type="ORF">SEMRO_1815_G299370.1</name>
</gene>
<reference evidence="2" key="1">
    <citation type="submission" date="2020-06" db="EMBL/GenBank/DDBJ databases">
        <authorList>
            <consortium name="Plant Systems Biology data submission"/>
        </authorList>
    </citation>
    <scope>NUCLEOTIDE SEQUENCE</scope>
    <source>
        <strain evidence="2">D6</strain>
    </source>
</reference>
<feature type="region of interest" description="Disordered" evidence="1">
    <location>
        <begin position="1"/>
        <end position="174"/>
    </location>
</feature>